<evidence type="ECO:0000256" key="2">
    <source>
        <dbReference type="PROSITE-ProRule" id="PRU00169"/>
    </source>
</evidence>
<reference evidence="5 6" key="1">
    <citation type="submission" date="2016-11" db="EMBL/GenBank/DDBJ databases">
        <authorList>
            <person name="Jaros S."/>
            <person name="Januszkiewicz K."/>
            <person name="Wedrychowicz H."/>
        </authorList>
    </citation>
    <scope>NUCLEOTIDE SEQUENCE [LARGE SCALE GENOMIC DNA]</scope>
    <source>
        <strain evidence="5 6">DSM 44523</strain>
    </source>
</reference>
<dbReference type="OrthoDB" id="3176919at2"/>
<dbReference type="InterPro" id="IPR011006">
    <property type="entry name" value="CheY-like_superfamily"/>
</dbReference>
<dbReference type="GO" id="GO:0000160">
    <property type="term" value="P:phosphorelay signal transduction system"/>
    <property type="evidence" value="ECO:0007669"/>
    <property type="project" value="InterPro"/>
</dbReference>
<evidence type="ECO:0000313" key="5">
    <source>
        <dbReference type="EMBL" id="SHG87116.1"/>
    </source>
</evidence>
<dbReference type="SMART" id="SM00421">
    <property type="entry name" value="HTH_LUXR"/>
    <property type="match status" value="1"/>
</dbReference>
<feature type="domain" description="Response regulatory" evidence="4">
    <location>
        <begin position="23"/>
        <end position="134"/>
    </location>
</feature>
<evidence type="ECO:0000256" key="1">
    <source>
        <dbReference type="ARBA" id="ARBA00023125"/>
    </source>
</evidence>
<dbReference type="PANTHER" id="PTHR43214">
    <property type="entry name" value="TWO-COMPONENT RESPONSE REGULATOR"/>
    <property type="match status" value="1"/>
</dbReference>
<dbReference type="PRINTS" id="PR00038">
    <property type="entry name" value="HTHLUXR"/>
</dbReference>
<protein>
    <submittedName>
        <fullName evidence="5">DNA-binding response regulator, NarL/FixJ family, contains REC and HTH domains</fullName>
    </submittedName>
</protein>
<dbReference type="RefSeq" id="WP_083960292.1">
    <property type="nucleotide sequence ID" value="NZ_FQVN01000015.1"/>
</dbReference>
<name>A0A1M5NBX2_STRHI</name>
<dbReference type="SUPFAM" id="SSF52172">
    <property type="entry name" value="CheY-like"/>
    <property type="match status" value="1"/>
</dbReference>
<keyword evidence="1 5" id="KW-0238">DNA-binding</keyword>
<dbReference type="Pfam" id="PF00196">
    <property type="entry name" value="GerE"/>
    <property type="match status" value="1"/>
</dbReference>
<feature type="domain" description="HTH luxR-type" evidence="3">
    <location>
        <begin position="153"/>
        <end position="218"/>
    </location>
</feature>
<dbReference type="AlphaFoldDB" id="A0A1M5NBX2"/>
<dbReference type="Gene3D" id="3.40.50.2300">
    <property type="match status" value="1"/>
</dbReference>
<dbReference type="InterPro" id="IPR000792">
    <property type="entry name" value="Tscrpt_reg_LuxR_C"/>
</dbReference>
<evidence type="ECO:0000259" key="3">
    <source>
        <dbReference type="PROSITE" id="PS50043"/>
    </source>
</evidence>
<accession>A0A1M5NBX2</accession>
<dbReference type="EMBL" id="FQVN01000015">
    <property type="protein sequence ID" value="SHG87116.1"/>
    <property type="molecule type" value="Genomic_DNA"/>
</dbReference>
<dbReference type="GO" id="GO:0006355">
    <property type="term" value="P:regulation of DNA-templated transcription"/>
    <property type="evidence" value="ECO:0007669"/>
    <property type="project" value="InterPro"/>
</dbReference>
<sequence length="224" mass="24075">MSVTHEFASATGPAGRERHRRISVAVVDGRAVVRRGIPAMLAAAPEIRTVRCFTGISRADEVADFDVLVLGVHSRRDLGLLTLAHDLAGRRRMLVLCSSVLLAATLAMLDAGADGYLTTDAPEQAVREAVRRVANGQPYLSGPVAELLRHCAPGTGAPRLAPREAELLRHLADGLTHAQAARRMGVAVGTVETYARRIRTKFAVVGPVQLARLARQAQLQRMLD</sequence>
<dbReference type="InterPro" id="IPR001789">
    <property type="entry name" value="Sig_transdc_resp-reg_receiver"/>
</dbReference>
<evidence type="ECO:0000259" key="4">
    <source>
        <dbReference type="PROSITE" id="PS50110"/>
    </source>
</evidence>
<dbReference type="CDD" id="cd06170">
    <property type="entry name" value="LuxR_C_like"/>
    <property type="match status" value="1"/>
</dbReference>
<comment type="caution">
    <text evidence="2">Lacks conserved residue(s) required for the propagation of feature annotation.</text>
</comment>
<organism evidence="5 6">
    <name type="scientific">Streptoalloteichus hindustanus</name>
    <dbReference type="NCBI Taxonomy" id="2017"/>
    <lineage>
        <taxon>Bacteria</taxon>
        <taxon>Bacillati</taxon>
        <taxon>Actinomycetota</taxon>
        <taxon>Actinomycetes</taxon>
        <taxon>Pseudonocardiales</taxon>
        <taxon>Pseudonocardiaceae</taxon>
        <taxon>Streptoalloteichus</taxon>
    </lineage>
</organism>
<keyword evidence="6" id="KW-1185">Reference proteome</keyword>
<dbReference type="PROSITE" id="PS50110">
    <property type="entry name" value="RESPONSE_REGULATORY"/>
    <property type="match status" value="1"/>
</dbReference>
<dbReference type="STRING" id="2017.SAMN05444320_11584"/>
<dbReference type="GO" id="GO:0003677">
    <property type="term" value="F:DNA binding"/>
    <property type="evidence" value="ECO:0007669"/>
    <property type="project" value="UniProtKB-KW"/>
</dbReference>
<proteinExistence type="predicted"/>
<dbReference type="InterPro" id="IPR016032">
    <property type="entry name" value="Sig_transdc_resp-reg_C-effctor"/>
</dbReference>
<dbReference type="InterPro" id="IPR039420">
    <property type="entry name" value="WalR-like"/>
</dbReference>
<dbReference type="PROSITE" id="PS50043">
    <property type="entry name" value="HTH_LUXR_2"/>
    <property type="match status" value="1"/>
</dbReference>
<gene>
    <name evidence="5" type="ORF">SAMN05444320_11584</name>
</gene>
<dbReference type="SUPFAM" id="SSF46894">
    <property type="entry name" value="C-terminal effector domain of the bipartite response regulators"/>
    <property type="match status" value="1"/>
</dbReference>
<evidence type="ECO:0000313" key="6">
    <source>
        <dbReference type="Proteomes" id="UP000184501"/>
    </source>
</evidence>
<dbReference type="Proteomes" id="UP000184501">
    <property type="component" value="Unassembled WGS sequence"/>
</dbReference>